<comment type="caution">
    <text evidence="6">The sequence shown here is derived from an EMBL/GenBank/DDBJ whole genome shotgun (WGS) entry which is preliminary data.</text>
</comment>
<accession>A0A1F5H3B8</accession>
<organism evidence="6 7">
    <name type="scientific">Candidatus Curtissbacteria bacterium RIFCSPLOWO2_01_FULL_38_11b</name>
    <dbReference type="NCBI Taxonomy" id="1797725"/>
    <lineage>
        <taxon>Bacteria</taxon>
        <taxon>Candidatus Curtissiibacteriota</taxon>
    </lineage>
</organism>
<evidence type="ECO:0000313" key="7">
    <source>
        <dbReference type="Proteomes" id="UP000176740"/>
    </source>
</evidence>
<dbReference type="SFLD" id="SFLDS00029">
    <property type="entry name" value="Radical_SAM"/>
    <property type="match status" value="1"/>
</dbReference>
<sequence>METPTSDFQNLFKLPWTTFDNPNGWIEPTTYCQLSCPGCYRGLASPNPLRIHQPLHKIKREIINLIKIRNIKILAIAGGEPLLYPDLDNLVTYANKQGLQVRLLTNGVALTKDRLTKLKKLGVTEVVIHISEYQKRPISQKIKKINIEREKYCQMFRETGGVVLNFIMTVSKTNFVQVPTIIKFYKKNSDIISRVIFTLYRDVLFSKDQEENIKNYISLSSLVNLIKKSYAVEPCAYLGQTLIKQNPSWLFFAPILLGTKTIGYADNKTIEKLHLKSQSNSWDSFPAGKNGQNLIKSISLLSLPTAQNIFKGYLGNILKNPKSLLTNPNCQTIIIINTPTLTNRGWNLCDGCPDAILYKNKLVPSCLLERIKHRENISLN</sequence>
<keyword evidence="1" id="KW-0949">S-adenosyl-L-methionine</keyword>
<dbReference type="PANTHER" id="PTHR11228">
    <property type="entry name" value="RADICAL SAM DOMAIN PROTEIN"/>
    <property type="match status" value="1"/>
</dbReference>
<reference evidence="6 7" key="1">
    <citation type="journal article" date="2016" name="Nat. Commun.">
        <title>Thousands of microbial genomes shed light on interconnected biogeochemical processes in an aquifer system.</title>
        <authorList>
            <person name="Anantharaman K."/>
            <person name="Brown C.T."/>
            <person name="Hug L.A."/>
            <person name="Sharon I."/>
            <person name="Castelle C.J."/>
            <person name="Probst A.J."/>
            <person name="Thomas B.C."/>
            <person name="Singh A."/>
            <person name="Wilkins M.J."/>
            <person name="Karaoz U."/>
            <person name="Brodie E.L."/>
            <person name="Williams K.H."/>
            <person name="Hubbard S.S."/>
            <person name="Banfield J.F."/>
        </authorList>
    </citation>
    <scope>NUCLEOTIDE SEQUENCE [LARGE SCALE GENOMIC DNA]</scope>
</reference>
<dbReference type="Pfam" id="PF04055">
    <property type="entry name" value="Radical_SAM"/>
    <property type="match status" value="1"/>
</dbReference>
<dbReference type="PROSITE" id="PS51918">
    <property type="entry name" value="RADICAL_SAM"/>
    <property type="match status" value="1"/>
</dbReference>
<evidence type="ECO:0000256" key="2">
    <source>
        <dbReference type="ARBA" id="ARBA00022723"/>
    </source>
</evidence>
<evidence type="ECO:0000256" key="3">
    <source>
        <dbReference type="ARBA" id="ARBA00023004"/>
    </source>
</evidence>
<evidence type="ECO:0000259" key="5">
    <source>
        <dbReference type="PROSITE" id="PS51918"/>
    </source>
</evidence>
<protein>
    <recommendedName>
        <fullName evidence="5">Radical SAM core domain-containing protein</fullName>
    </recommendedName>
</protein>
<dbReference type="InterPro" id="IPR058240">
    <property type="entry name" value="rSAM_sf"/>
</dbReference>
<gene>
    <name evidence="6" type="ORF">A3A49_01480</name>
</gene>
<dbReference type="InterPro" id="IPR013087">
    <property type="entry name" value="Znf_C2H2_type"/>
</dbReference>
<proteinExistence type="predicted"/>
<dbReference type="Gene3D" id="3.20.20.70">
    <property type="entry name" value="Aldolase class I"/>
    <property type="match status" value="1"/>
</dbReference>
<dbReference type="GO" id="GO:0051536">
    <property type="term" value="F:iron-sulfur cluster binding"/>
    <property type="evidence" value="ECO:0007669"/>
    <property type="project" value="UniProtKB-KW"/>
</dbReference>
<dbReference type="GO" id="GO:0046872">
    <property type="term" value="F:metal ion binding"/>
    <property type="evidence" value="ECO:0007669"/>
    <property type="project" value="UniProtKB-KW"/>
</dbReference>
<dbReference type="SFLD" id="SFLDG01067">
    <property type="entry name" value="SPASM/twitch_domain_containing"/>
    <property type="match status" value="1"/>
</dbReference>
<keyword evidence="2" id="KW-0479">Metal-binding</keyword>
<dbReference type="Proteomes" id="UP000176740">
    <property type="component" value="Unassembled WGS sequence"/>
</dbReference>
<dbReference type="SUPFAM" id="SSF102114">
    <property type="entry name" value="Radical SAM enzymes"/>
    <property type="match status" value="1"/>
</dbReference>
<dbReference type="InterPro" id="IPR013785">
    <property type="entry name" value="Aldolase_TIM"/>
</dbReference>
<evidence type="ECO:0000256" key="1">
    <source>
        <dbReference type="ARBA" id="ARBA00022691"/>
    </source>
</evidence>
<dbReference type="CDD" id="cd01335">
    <property type="entry name" value="Radical_SAM"/>
    <property type="match status" value="1"/>
</dbReference>
<evidence type="ECO:0000313" key="6">
    <source>
        <dbReference type="EMBL" id="OGD98660.1"/>
    </source>
</evidence>
<dbReference type="InterPro" id="IPR007197">
    <property type="entry name" value="rSAM"/>
</dbReference>
<dbReference type="GO" id="GO:0003824">
    <property type="term" value="F:catalytic activity"/>
    <property type="evidence" value="ECO:0007669"/>
    <property type="project" value="InterPro"/>
</dbReference>
<dbReference type="PANTHER" id="PTHR11228:SF7">
    <property type="entry name" value="PQQA PEPTIDE CYCLASE"/>
    <property type="match status" value="1"/>
</dbReference>
<dbReference type="PROSITE" id="PS00028">
    <property type="entry name" value="ZINC_FINGER_C2H2_1"/>
    <property type="match status" value="1"/>
</dbReference>
<dbReference type="EMBL" id="MFBO01000006">
    <property type="protein sequence ID" value="OGD98660.1"/>
    <property type="molecule type" value="Genomic_DNA"/>
</dbReference>
<dbReference type="AlphaFoldDB" id="A0A1F5H3B8"/>
<evidence type="ECO:0000256" key="4">
    <source>
        <dbReference type="ARBA" id="ARBA00023014"/>
    </source>
</evidence>
<feature type="domain" description="Radical SAM core" evidence="5">
    <location>
        <begin position="18"/>
        <end position="241"/>
    </location>
</feature>
<keyword evidence="4" id="KW-0411">Iron-sulfur</keyword>
<keyword evidence="3" id="KW-0408">Iron</keyword>
<dbReference type="InterPro" id="IPR050377">
    <property type="entry name" value="Radical_SAM_PqqE_MftC-like"/>
</dbReference>
<dbReference type="STRING" id="1797725.A3A49_01480"/>
<name>A0A1F5H3B8_9BACT</name>